<accession>A0ACB9MW70</accession>
<proteinExistence type="predicted"/>
<keyword evidence="2" id="KW-1185">Reference proteome</keyword>
<evidence type="ECO:0000313" key="2">
    <source>
        <dbReference type="Proteomes" id="UP000828941"/>
    </source>
</evidence>
<name>A0ACB9MW70_BAUVA</name>
<dbReference type="EMBL" id="CM039433">
    <property type="protein sequence ID" value="KAI4328342.1"/>
    <property type="molecule type" value="Genomic_DNA"/>
</dbReference>
<comment type="caution">
    <text evidence="1">The sequence shown here is derived from an EMBL/GenBank/DDBJ whole genome shotgun (WGS) entry which is preliminary data.</text>
</comment>
<evidence type="ECO:0000313" key="1">
    <source>
        <dbReference type="EMBL" id="KAI4328342.1"/>
    </source>
</evidence>
<reference evidence="1 2" key="1">
    <citation type="journal article" date="2022" name="DNA Res.">
        <title>Chromosomal-level genome assembly of the orchid tree Bauhinia variegata (Leguminosae; Cercidoideae) supports the allotetraploid origin hypothesis of Bauhinia.</title>
        <authorList>
            <person name="Zhong Y."/>
            <person name="Chen Y."/>
            <person name="Zheng D."/>
            <person name="Pang J."/>
            <person name="Liu Y."/>
            <person name="Luo S."/>
            <person name="Meng S."/>
            <person name="Qian L."/>
            <person name="Wei D."/>
            <person name="Dai S."/>
            <person name="Zhou R."/>
        </authorList>
    </citation>
    <scope>NUCLEOTIDE SEQUENCE [LARGE SCALE GENOMIC DNA]</scope>
    <source>
        <strain evidence="1">BV-YZ2020</strain>
    </source>
</reference>
<protein>
    <submittedName>
        <fullName evidence="1">Uncharacterized protein</fullName>
    </submittedName>
</protein>
<gene>
    <name evidence="1" type="ORF">L6164_020701</name>
</gene>
<dbReference type="Proteomes" id="UP000828941">
    <property type="component" value="Chromosome 8"/>
</dbReference>
<organism evidence="1 2">
    <name type="scientific">Bauhinia variegata</name>
    <name type="common">Purple orchid tree</name>
    <name type="synonym">Phanera variegata</name>
    <dbReference type="NCBI Taxonomy" id="167791"/>
    <lineage>
        <taxon>Eukaryota</taxon>
        <taxon>Viridiplantae</taxon>
        <taxon>Streptophyta</taxon>
        <taxon>Embryophyta</taxon>
        <taxon>Tracheophyta</taxon>
        <taxon>Spermatophyta</taxon>
        <taxon>Magnoliopsida</taxon>
        <taxon>eudicotyledons</taxon>
        <taxon>Gunneridae</taxon>
        <taxon>Pentapetalae</taxon>
        <taxon>rosids</taxon>
        <taxon>fabids</taxon>
        <taxon>Fabales</taxon>
        <taxon>Fabaceae</taxon>
        <taxon>Cercidoideae</taxon>
        <taxon>Cercideae</taxon>
        <taxon>Bauhiniinae</taxon>
        <taxon>Bauhinia</taxon>
    </lineage>
</organism>
<sequence>MALLKLSKFKLQLHALVTEVRDLRVRIPIPNLAIAISFQKQKQTEEECNRKIQELQTELASLQEERQKLDWKVNYLLNDNALLESKQKELKGTIDGLLQSRDNFMHVYEESTYEMRRSLEIKDRKLNVLSEKLNSHLLLFDSIEKEAFSIKQIMDKVQSLVSEKEELGKNISNFCLNPPHLQKTLSIKDVEMENLISDNEALHYEVGSLRLILQRIQDTVTNMNEEDKSLFSSILQYREACPRDINVEDNRMEDMVQNNEEKAQELIGSPI</sequence>